<proteinExistence type="predicted"/>
<dbReference type="PANTHER" id="PTHR46769">
    <property type="entry name" value="POLYCYSTIC KIDNEY AND HEPATIC DISEASE 1 (AUTOSOMAL RECESSIVE)-LIKE 1"/>
    <property type="match status" value="1"/>
</dbReference>
<dbReference type="PROSITE" id="PS51484">
    <property type="entry name" value="G8"/>
    <property type="match status" value="1"/>
</dbReference>
<dbReference type="OrthoDB" id="120976at2759"/>
<keyword evidence="1" id="KW-0732">Signal</keyword>
<keyword evidence="4" id="KW-1185">Reference proteome</keyword>
<name>A0A3M7PJ16_BRAPC</name>
<feature type="non-terminal residue" evidence="3">
    <location>
        <position position="1"/>
    </location>
</feature>
<dbReference type="InterPro" id="IPR019316">
    <property type="entry name" value="G8_domain"/>
</dbReference>
<dbReference type="Pfam" id="PF01833">
    <property type="entry name" value="TIG"/>
    <property type="match status" value="1"/>
</dbReference>
<dbReference type="AlphaFoldDB" id="A0A3M7PJ16"/>
<gene>
    <name evidence="3" type="ORF">BpHYR1_049838</name>
</gene>
<accession>A0A3M7PJ16</accession>
<dbReference type="InterPro" id="IPR002909">
    <property type="entry name" value="IPT_dom"/>
</dbReference>
<reference evidence="3 4" key="1">
    <citation type="journal article" date="2018" name="Sci. Rep.">
        <title>Genomic signatures of local adaptation to the degree of environmental predictability in rotifers.</title>
        <authorList>
            <person name="Franch-Gras L."/>
            <person name="Hahn C."/>
            <person name="Garcia-Roger E.M."/>
            <person name="Carmona M.J."/>
            <person name="Serra M."/>
            <person name="Gomez A."/>
        </authorList>
    </citation>
    <scope>NUCLEOTIDE SEQUENCE [LARGE SCALE GENOMIC DNA]</scope>
    <source>
        <strain evidence="3">HYR1</strain>
    </source>
</reference>
<protein>
    <submittedName>
        <fullName evidence="3">Fibrocystin-L</fullName>
    </submittedName>
</protein>
<dbReference type="InterPro" id="IPR052387">
    <property type="entry name" value="Fibrocystin"/>
</dbReference>
<sequence length="121" mass="13479">KVEIAHTNCQIITINSTSIVCRTGPLPSSSTKSLVEVYVDQIGNAINEEHFFEYIDLWSSKYTWGGMELPGEGDVVVISENQAVYFDTHTPILKGVLIIGGALIFDDMQDVHLQCEYIIIM</sequence>
<evidence type="ECO:0000259" key="2">
    <source>
        <dbReference type="PROSITE" id="PS51484"/>
    </source>
</evidence>
<evidence type="ECO:0000313" key="3">
    <source>
        <dbReference type="EMBL" id="RMZ99106.1"/>
    </source>
</evidence>
<dbReference type="Gene3D" id="2.60.40.10">
    <property type="entry name" value="Immunoglobulins"/>
    <property type="match status" value="1"/>
</dbReference>
<evidence type="ECO:0000313" key="4">
    <source>
        <dbReference type="Proteomes" id="UP000276133"/>
    </source>
</evidence>
<dbReference type="PANTHER" id="PTHR46769:SF2">
    <property type="entry name" value="FIBROCYSTIN-L ISOFORM 2 PRECURSOR-RELATED"/>
    <property type="match status" value="1"/>
</dbReference>
<organism evidence="3 4">
    <name type="scientific">Brachionus plicatilis</name>
    <name type="common">Marine rotifer</name>
    <name type="synonym">Brachionus muelleri</name>
    <dbReference type="NCBI Taxonomy" id="10195"/>
    <lineage>
        <taxon>Eukaryota</taxon>
        <taxon>Metazoa</taxon>
        <taxon>Spiralia</taxon>
        <taxon>Gnathifera</taxon>
        <taxon>Rotifera</taxon>
        <taxon>Eurotatoria</taxon>
        <taxon>Monogononta</taxon>
        <taxon>Pseudotrocha</taxon>
        <taxon>Ploima</taxon>
        <taxon>Brachionidae</taxon>
        <taxon>Brachionus</taxon>
    </lineage>
</organism>
<dbReference type="Proteomes" id="UP000276133">
    <property type="component" value="Unassembled WGS sequence"/>
</dbReference>
<dbReference type="Pfam" id="PF10162">
    <property type="entry name" value="G8"/>
    <property type="match status" value="1"/>
</dbReference>
<evidence type="ECO:0000256" key="1">
    <source>
        <dbReference type="ARBA" id="ARBA00022729"/>
    </source>
</evidence>
<feature type="domain" description="G8" evidence="2">
    <location>
        <begin position="62"/>
        <end position="121"/>
    </location>
</feature>
<dbReference type="CDD" id="cd00603">
    <property type="entry name" value="IPT_PCSR"/>
    <property type="match status" value="1"/>
</dbReference>
<comment type="caution">
    <text evidence="3">The sequence shown here is derived from an EMBL/GenBank/DDBJ whole genome shotgun (WGS) entry which is preliminary data.</text>
</comment>
<dbReference type="EMBL" id="REGN01010410">
    <property type="protein sequence ID" value="RMZ99106.1"/>
    <property type="molecule type" value="Genomic_DNA"/>
</dbReference>
<dbReference type="InterPro" id="IPR013783">
    <property type="entry name" value="Ig-like_fold"/>
</dbReference>
<dbReference type="STRING" id="10195.A0A3M7PJ16"/>